<dbReference type="PANTHER" id="PTHR30053">
    <property type="entry name" value="ELONGATION FACTOR P"/>
    <property type="match status" value="1"/>
</dbReference>
<dbReference type="GO" id="GO:0043043">
    <property type="term" value="P:peptide biosynthetic process"/>
    <property type="evidence" value="ECO:0007669"/>
    <property type="project" value="InterPro"/>
</dbReference>
<evidence type="ECO:0000313" key="4">
    <source>
        <dbReference type="EMBL" id="EFJ52790.1"/>
    </source>
</evidence>
<protein>
    <submittedName>
        <fullName evidence="4">Uncharacterized protein efp2</fullName>
    </submittedName>
</protein>
<proteinExistence type="inferred from homology"/>
<dbReference type="GO" id="GO:0005737">
    <property type="term" value="C:cytoplasm"/>
    <property type="evidence" value="ECO:0007669"/>
    <property type="project" value="InterPro"/>
</dbReference>
<dbReference type="AlphaFoldDB" id="D8THX4"/>
<dbReference type="Proteomes" id="UP000001058">
    <property type="component" value="Unassembled WGS sequence"/>
</dbReference>
<dbReference type="InterPro" id="IPR014722">
    <property type="entry name" value="Rib_uL2_dom2"/>
</dbReference>
<dbReference type="InterPro" id="IPR008991">
    <property type="entry name" value="Translation_prot_SH3-like_sf"/>
</dbReference>
<dbReference type="InterPro" id="IPR012340">
    <property type="entry name" value="NA-bd_OB-fold"/>
</dbReference>
<evidence type="ECO:0000256" key="1">
    <source>
        <dbReference type="ARBA" id="ARBA00009479"/>
    </source>
</evidence>
<dbReference type="Pfam" id="PF01132">
    <property type="entry name" value="EFP"/>
    <property type="match status" value="1"/>
</dbReference>
<dbReference type="eggNOG" id="ENOG502QS68">
    <property type="taxonomic scope" value="Eukaryota"/>
</dbReference>
<evidence type="ECO:0000259" key="3">
    <source>
        <dbReference type="SMART" id="SM01185"/>
    </source>
</evidence>
<dbReference type="Gene3D" id="2.40.50.140">
    <property type="entry name" value="Nucleic acid-binding proteins"/>
    <property type="match status" value="2"/>
</dbReference>
<reference evidence="4 5" key="1">
    <citation type="journal article" date="2010" name="Science">
        <title>Genomic analysis of organismal complexity in the multicellular green alga Volvox carteri.</title>
        <authorList>
            <person name="Prochnik S.E."/>
            <person name="Umen J."/>
            <person name="Nedelcu A.M."/>
            <person name="Hallmann A."/>
            <person name="Miller S.M."/>
            <person name="Nishii I."/>
            <person name="Ferris P."/>
            <person name="Kuo A."/>
            <person name="Mitros T."/>
            <person name="Fritz-Laylin L.K."/>
            <person name="Hellsten U."/>
            <person name="Chapman J."/>
            <person name="Simakov O."/>
            <person name="Rensing S.A."/>
            <person name="Terry A."/>
            <person name="Pangilinan J."/>
            <person name="Kapitonov V."/>
            <person name="Jurka J."/>
            <person name="Salamov A."/>
            <person name="Shapiro H."/>
            <person name="Schmutz J."/>
            <person name="Grimwood J."/>
            <person name="Lindquist E."/>
            <person name="Lucas S."/>
            <person name="Grigoriev I.V."/>
            <person name="Schmitt R."/>
            <person name="Kirk D."/>
            <person name="Rokhsar D.S."/>
        </authorList>
    </citation>
    <scope>NUCLEOTIDE SEQUENCE [LARGE SCALE GENOMIC DNA]</scope>
    <source>
        <strain evidence="5">f. Nagariensis / Eve</strain>
    </source>
</reference>
<dbReference type="Pfam" id="PF08207">
    <property type="entry name" value="EFP_N"/>
    <property type="match status" value="1"/>
</dbReference>
<dbReference type="SUPFAM" id="SSF50249">
    <property type="entry name" value="Nucleic acid-binding proteins"/>
    <property type="match status" value="1"/>
</dbReference>
<name>D8THX4_VOLCA</name>
<dbReference type="InterPro" id="IPR013185">
    <property type="entry name" value="Transl_elong_KOW-like"/>
</dbReference>
<dbReference type="InterPro" id="IPR001059">
    <property type="entry name" value="Transl_elong_P/YeiP_cen"/>
</dbReference>
<dbReference type="SMART" id="SM01185">
    <property type="entry name" value="EFP"/>
    <property type="match status" value="1"/>
</dbReference>
<keyword evidence="5" id="KW-1185">Reference proteome</keyword>
<dbReference type="CDD" id="cd04470">
    <property type="entry name" value="S1_EF-P_repeat_1"/>
    <property type="match status" value="1"/>
</dbReference>
<dbReference type="EMBL" id="GL378323">
    <property type="protein sequence ID" value="EFJ52790.1"/>
    <property type="molecule type" value="Genomic_DNA"/>
</dbReference>
<dbReference type="STRING" id="3068.D8THX4"/>
<dbReference type="InterPro" id="IPR015365">
    <property type="entry name" value="Elong-fact-P_C"/>
</dbReference>
<dbReference type="InterPro" id="IPR020599">
    <property type="entry name" value="Transl_elong_fac_P/YeiP"/>
</dbReference>
<accession>D8THX4</accession>
<sequence length="234" mass="25529">MLKLARVCTVYGRRSLLAASHGSLELESQAWPTPTLLGALALGIRGIKKSAQQVRAGDLVQREGRPYRVSRFHWMHGQARAAGFVTLDLVDLATGARTSEKFRLEDQVELADVESKDMQVLYQDDDGNVHVMDGTTYEQAVLSPDLFGEGRKWLGTPELTVSVSYFEGEPVAAKLPYKIPVEVLDAPTAVVKEDGTSSRHVVVEGGISVVAPSFVRKGDVIVVRTEDGTYMTKG</sequence>
<feature type="domain" description="Elongation factor P C-terminal" evidence="2">
    <location>
        <begin position="179"/>
        <end position="233"/>
    </location>
</feature>
<dbReference type="RefSeq" id="XP_002945795.1">
    <property type="nucleotide sequence ID" value="XM_002945749.1"/>
</dbReference>
<organism evidence="5">
    <name type="scientific">Volvox carteri f. nagariensis</name>
    <dbReference type="NCBI Taxonomy" id="3068"/>
    <lineage>
        <taxon>Eukaryota</taxon>
        <taxon>Viridiplantae</taxon>
        <taxon>Chlorophyta</taxon>
        <taxon>core chlorophytes</taxon>
        <taxon>Chlorophyceae</taxon>
        <taxon>CS clade</taxon>
        <taxon>Chlamydomonadales</taxon>
        <taxon>Volvocaceae</taxon>
        <taxon>Volvox</taxon>
    </lineage>
</organism>
<feature type="domain" description="Translation elongation factor P/YeiP central" evidence="3">
    <location>
        <begin position="115"/>
        <end position="171"/>
    </location>
</feature>
<dbReference type="Pfam" id="PF09285">
    <property type="entry name" value="Elong-fact-P_C"/>
    <property type="match status" value="1"/>
</dbReference>
<dbReference type="SMART" id="SM00841">
    <property type="entry name" value="Elong-fact-P_C"/>
    <property type="match status" value="1"/>
</dbReference>
<evidence type="ECO:0000259" key="2">
    <source>
        <dbReference type="SMART" id="SM00841"/>
    </source>
</evidence>
<dbReference type="PANTHER" id="PTHR30053:SF14">
    <property type="entry name" value="TRANSLATION ELONGATION FACTOR KOW-LIKE DOMAIN-CONTAINING PROTEIN"/>
    <property type="match status" value="1"/>
</dbReference>
<dbReference type="OrthoDB" id="10259892at2759"/>
<dbReference type="SUPFAM" id="SSF50104">
    <property type="entry name" value="Translation proteins SH3-like domain"/>
    <property type="match status" value="1"/>
</dbReference>
<evidence type="ECO:0000313" key="5">
    <source>
        <dbReference type="Proteomes" id="UP000001058"/>
    </source>
</evidence>
<gene>
    <name evidence="4" type="primary">efp2</name>
    <name evidence="4" type="ORF">VOLCADRAFT_127327</name>
</gene>
<comment type="similarity">
    <text evidence="1">Belongs to the elongation factor P family.</text>
</comment>
<dbReference type="GeneID" id="9625237"/>
<dbReference type="KEGG" id="vcn:VOLCADRAFT_127327"/>
<dbReference type="InParanoid" id="D8THX4"/>
<dbReference type="GO" id="GO:0003746">
    <property type="term" value="F:translation elongation factor activity"/>
    <property type="evidence" value="ECO:0007669"/>
    <property type="project" value="InterPro"/>
</dbReference>
<dbReference type="FunCoup" id="D8THX4">
    <property type="interactions" value="148"/>
</dbReference>
<dbReference type="Gene3D" id="2.30.30.30">
    <property type="match status" value="1"/>
</dbReference>